<dbReference type="SUPFAM" id="SSF53597">
    <property type="entry name" value="Dihydrofolate reductase-like"/>
    <property type="match status" value="1"/>
</dbReference>
<evidence type="ECO:0000313" key="1">
    <source>
        <dbReference type="EMBL" id="MDR7274896.1"/>
    </source>
</evidence>
<sequence>MWTHDTTDLLHRHRRVRLANPAGQLLPEIDELIVERYPVVAGGGPPMFGTGFTPTPFTLVTSRTFESGAVVGTYRRP</sequence>
<dbReference type="AlphaFoldDB" id="A0AAE3YN81"/>
<accession>A0AAE3YN81</accession>
<gene>
    <name evidence="1" type="ORF">J2S41_001674</name>
</gene>
<dbReference type="EMBL" id="JAVDYB010000001">
    <property type="protein sequence ID" value="MDR7274896.1"/>
    <property type="molecule type" value="Genomic_DNA"/>
</dbReference>
<organism evidence="1 2">
    <name type="scientific">Catenuloplanes atrovinosus</name>
    <dbReference type="NCBI Taxonomy" id="137266"/>
    <lineage>
        <taxon>Bacteria</taxon>
        <taxon>Bacillati</taxon>
        <taxon>Actinomycetota</taxon>
        <taxon>Actinomycetes</taxon>
        <taxon>Micromonosporales</taxon>
        <taxon>Micromonosporaceae</taxon>
        <taxon>Catenuloplanes</taxon>
    </lineage>
</organism>
<comment type="caution">
    <text evidence="1">The sequence shown here is derived from an EMBL/GenBank/DDBJ whole genome shotgun (WGS) entry which is preliminary data.</text>
</comment>
<dbReference type="Proteomes" id="UP001183643">
    <property type="component" value="Unassembled WGS sequence"/>
</dbReference>
<keyword evidence="2" id="KW-1185">Reference proteome</keyword>
<reference evidence="1" key="1">
    <citation type="submission" date="2023-07" db="EMBL/GenBank/DDBJ databases">
        <title>Sequencing the genomes of 1000 actinobacteria strains.</title>
        <authorList>
            <person name="Klenk H.-P."/>
        </authorList>
    </citation>
    <scope>NUCLEOTIDE SEQUENCE</scope>
    <source>
        <strain evidence="1">DSM 44707</strain>
    </source>
</reference>
<name>A0AAE3YN81_9ACTN</name>
<evidence type="ECO:0000313" key="2">
    <source>
        <dbReference type="Proteomes" id="UP001183643"/>
    </source>
</evidence>
<proteinExistence type="predicted"/>
<dbReference type="InterPro" id="IPR024072">
    <property type="entry name" value="DHFR-like_dom_sf"/>
</dbReference>
<protein>
    <submittedName>
        <fullName evidence="1">Dihydrofolate reductase</fullName>
    </submittedName>
</protein>
<dbReference type="Gene3D" id="3.40.430.10">
    <property type="entry name" value="Dihydrofolate Reductase, subunit A"/>
    <property type="match status" value="1"/>
</dbReference>
<dbReference type="RefSeq" id="WP_310365173.1">
    <property type="nucleotide sequence ID" value="NZ_JAVDYB010000001.1"/>
</dbReference>